<dbReference type="GeneID" id="29069748"/>
<accession>A0A1C9CB26</accession>
<gene>
    <name evidence="5" type="primary">ycf23</name>
    <name evidence="5" type="ORF">Ahnf_084</name>
</gene>
<reference evidence="5" key="1">
    <citation type="journal article" date="2016" name="BMC Biol.">
        <title>Parallel evolution of highly conserved plastid genome architecture in red seaweeds and seed plants.</title>
        <authorList>
            <person name="Lee J."/>
            <person name="Cho C.H."/>
            <person name="Park S.I."/>
            <person name="Choi J.W."/>
            <person name="Song H.S."/>
            <person name="West J.A."/>
            <person name="Bhattacharya D."/>
            <person name="Yoon H.S."/>
        </authorList>
    </citation>
    <scope>NUCLEOTIDE SEQUENCE</scope>
</reference>
<dbReference type="Pfam" id="PF04481">
    <property type="entry name" value="DUF561"/>
    <property type="match status" value="1"/>
</dbReference>
<name>A0A1C9CB26_9FLOR</name>
<sequence>MSLSNPKLRKAFADKQALKIITGLSNFDIHKIIQVAKAAEIGGATYLDIAANIDIVKAVKQITDLPICVSSIDPVELCKCASVGADIIEIGNFDIFYNKGINFSESQVLDLAKEVRVLLPNIDLCVTIPHIFTLSQQLCLASNLEDIGVDILQTEGMSTKFSNVHDNLQYLCQSITQSSSALSSTYILSSLVDIPVMTASGLNSLSAAIAACYGASGIGIGSAIISLENTYDMSIYIDEIVSSMHCQQLSTINQHSLVMQRSVFSSTSV</sequence>
<dbReference type="RefSeq" id="YP_009293881.1">
    <property type="nucleotide sequence ID" value="NC_031145.1"/>
</dbReference>
<evidence type="ECO:0000256" key="4">
    <source>
        <dbReference type="ARBA" id="ARBA00022640"/>
    </source>
</evidence>
<dbReference type="AlphaFoldDB" id="A0A1C9CB26"/>
<evidence type="ECO:0000256" key="2">
    <source>
        <dbReference type="ARBA" id="ARBA00009664"/>
    </source>
</evidence>
<comment type="subcellular location">
    <subcellularLocation>
        <location evidence="1">Plastid</location>
    </subcellularLocation>
</comment>
<dbReference type="EMBL" id="KX284715">
    <property type="protein sequence ID" value="AOM65569.1"/>
    <property type="molecule type" value="Genomic_DNA"/>
</dbReference>
<evidence type="ECO:0000313" key="5">
    <source>
        <dbReference type="EMBL" id="AOM65569.1"/>
    </source>
</evidence>
<dbReference type="PANTHER" id="PTHR36895:SF1">
    <property type="entry name" value="YCF23 PROTEIN"/>
    <property type="match status" value="1"/>
</dbReference>
<dbReference type="SUPFAM" id="SSF51395">
    <property type="entry name" value="FMN-linked oxidoreductases"/>
    <property type="match status" value="1"/>
</dbReference>
<dbReference type="PANTHER" id="PTHR36895">
    <property type="match status" value="1"/>
</dbReference>
<dbReference type="InterPro" id="IPR007570">
    <property type="entry name" value="Uncharacterised_Ycf23"/>
</dbReference>
<evidence type="ECO:0000256" key="1">
    <source>
        <dbReference type="ARBA" id="ARBA00004474"/>
    </source>
</evidence>
<dbReference type="GO" id="GO:0009536">
    <property type="term" value="C:plastid"/>
    <property type="evidence" value="ECO:0007669"/>
    <property type="project" value="UniProtKB-SubCell"/>
</dbReference>
<keyword evidence="4 5" id="KW-0934">Plastid</keyword>
<geneLocation type="plastid" evidence="5"/>
<comment type="similarity">
    <text evidence="2">Belongs to the ycf23 family.</text>
</comment>
<organism evidence="5">
    <name type="scientific">Ahnfeltia plicata</name>
    <dbReference type="NCBI Taxonomy" id="28023"/>
    <lineage>
        <taxon>Eukaryota</taxon>
        <taxon>Rhodophyta</taxon>
        <taxon>Florideophyceae</taxon>
        <taxon>Ahnfeltiophycidae</taxon>
        <taxon>Ahnfeltiales</taxon>
        <taxon>Ahnfeltiaceae</taxon>
        <taxon>Ahnfeltia</taxon>
    </lineage>
</organism>
<protein>
    <recommendedName>
        <fullName evidence="3">Uncharacterized protein ycf23</fullName>
    </recommendedName>
</protein>
<proteinExistence type="inferred from homology"/>
<evidence type="ECO:0000256" key="3">
    <source>
        <dbReference type="ARBA" id="ARBA00021523"/>
    </source>
</evidence>